<evidence type="ECO:0000313" key="6">
    <source>
        <dbReference type="EMBL" id="MDQ0454128.1"/>
    </source>
</evidence>
<accession>A0ABU0I7C7</accession>
<evidence type="ECO:0000259" key="5">
    <source>
        <dbReference type="Pfam" id="PF00535"/>
    </source>
</evidence>
<keyword evidence="4" id="KW-0472">Membrane</keyword>
<dbReference type="Gene3D" id="3.90.550.10">
    <property type="entry name" value="Spore Coat Polysaccharide Biosynthesis Protein SpsA, Chain A"/>
    <property type="match status" value="1"/>
</dbReference>
<organism evidence="6 7">
    <name type="scientific">Rhizobium paknamense</name>
    <dbReference type="NCBI Taxonomy" id="1206817"/>
    <lineage>
        <taxon>Bacteria</taxon>
        <taxon>Pseudomonadati</taxon>
        <taxon>Pseudomonadota</taxon>
        <taxon>Alphaproteobacteria</taxon>
        <taxon>Hyphomicrobiales</taxon>
        <taxon>Rhizobiaceae</taxon>
        <taxon>Rhizobium/Agrobacterium group</taxon>
        <taxon>Rhizobium</taxon>
    </lineage>
</organism>
<comment type="caution">
    <text evidence="6">The sequence shown here is derived from an EMBL/GenBank/DDBJ whole genome shotgun (WGS) entry which is preliminary data.</text>
</comment>
<feature type="transmembrane region" description="Helical" evidence="4">
    <location>
        <begin position="441"/>
        <end position="467"/>
    </location>
</feature>
<dbReference type="Proteomes" id="UP001235269">
    <property type="component" value="Unassembled WGS sequence"/>
</dbReference>
<sequence>MKKKFSFFGVSAEILLYRNVYVIILLMISGFLIFFCLLFALVANRIYAKEQDFTPASVRDLRGGGHHAHRFEAVTLPSPLEASQVLYPAKHTHLASAPAASGLKTIDAGLPSMPFRLVQAGFSPSFSGGGSWIWNVLELVFISLTAIATVRPLIVSALAVYCQHSGRLFFPAVTGRTDPADFTASLAVSVLVPAYNEAKVIEATVRRLLESRGVAFEILVIDDGSQDETADIVRRAFAHEPRVRLIEQANGGKASALNHGLHLSSGEIVIALDADTHFEAETVLSLVKWFIDPGIGAVAGNTKVGNCHNAITRWQDIEYVTVQNHERVAFSSFGAMMVVPGAAGAWRRSALLQVGGFPLDTLAEDQDATIALQAHGWKVIYDAEAVAWTEAPDRFRDLMKQRLRWSYGTVQCLLKHRNLCFSSKVPGIGWIGLPQVWFFQIGFAIVAPLIDLMMIVTGGATMFWLIRREMLLPWMQPDKMLFCFSSMLLIELICGSIACRLEQRPHRFNSFSFLTQRFAYRQSMYLVVLKSLHAHVLARQVGWGKLPRSGLCISPEQHPVSTIIKEEQ</sequence>
<reference evidence="6 7" key="1">
    <citation type="submission" date="2023-07" db="EMBL/GenBank/DDBJ databases">
        <title>Genomic Encyclopedia of Type Strains, Phase IV (KMG-IV): sequencing the most valuable type-strain genomes for metagenomic binning, comparative biology and taxonomic classification.</title>
        <authorList>
            <person name="Goeker M."/>
        </authorList>
    </citation>
    <scope>NUCLEOTIDE SEQUENCE [LARGE SCALE GENOMIC DNA]</scope>
    <source>
        <strain evidence="6 7">DSM 100301</strain>
    </source>
</reference>
<keyword evidence="4" id="KW-1133">Transmembrane helix</keyword>
<keyword evidence="2" id="KW-0328">Glycosyltransferase</keyword>
<protein>
    <submittedName>
        <fullName evidence="6">Cellulose synthase/poly-beta-1,6-N-acetylglucosamine synthase-like glycosyltransferase</fullName>
    </submittedName>
</protein>
<gene>
    <name evidence="6" type="ORF">QO005_000443</name>
</gene>
<feature type="transmembrane region" description="Helical" evidence="4">
    <location>
        <begin position="20"/>
        <end position="43"/>
    </location>
</feature>
<comment type="similarity">
    <text evidence="1">Belongs to the glycosyltransferase 2 family.</text>
</comment>
<dbReference type="EMBL" id="JAUSWH010000001">
    <property type="protein sequence ID" value="MDQ0454128.1"/>
    <property type="molecule type" value="Genomic_DNA"/>
</dbReference>
<evidence type="ECO:0000313" key="7">
    <source>
        <dbReference type="Proteomes" id="UP001235269"/>
    </source>
</evidence>
<name>A0ABU0I7C7_9HYPH</name>
<feature type="domain" description="Glycosyltransferase 2-like" evidence="5">
    <location>
        <begin position="189"/>
        <end position="351"/>
    </location>
</feature>
<evidence type="ECO:0000256" key="4">
    <source>
        <dbReference type="SAM" id="Phobius"/>
    </source>
</evidence>
<dbReference type="RefSeq" id="WP_307156330.1">
    <property type="nucleotide sequence ID" value="NZ_JAUSWH010000001.1"/>
</dbReference>
<keyword evidence="7" id="KW-1185">Reference proteome</keyword>
<keyword evidence="3" id="KW-0808">Transferase</keyword>
<dbReference type="PANTHER" id="PTHR43630:SF1">
    <property type="entry name" value="POLY-BETA-1,6-N-ACETYL-D-GLUCOSAMINE SYNTHASE"/>
    <property type="match status" value="1"/>
</dbReference>
<dbReference type="Pfam" id="PF00535">
    <property type="entry name" value="Glycos_transf_2"/>
    <property type="match status" value="1"/>
</dbReference>
<evidence type="ECO:0000256" key="2">
    <source>
        <dbReference type="ARBA" id="ARBA00022676"/>
    </source>
</evidence>
<evidence type="ECO:0000256" key="1">
    <source>
        <dbReference type="ARBA" id="ARBA00006739"/>
    </source>
</evidence>
<dbReference type="InterPro" id="IPR001173">
    <property type="entry name" value="Glyco_trans_2-like"/>
</dbReference>
<dbReference type="InterPro" id="IPR029044">
    <property type="entry name" value="Nucleotide-diphossugar_trans"/>
</dbReference>
<dbReference type="SUPFAM" id="SSF53448">
    <property type="entry name" value="Nucleotide-diphospho-sugar transferases"/>
    <property type="match status" value="1"/>
</dbReference>
<evidence type="ECO:0000256" key="3">
    <source>
        <dbReference type="ARBA" id="ARBA00022679"/>
    </source>
</evidence>
<dbReference type="PANTHER" id="PTHR43630">
    <property type="entry name" value="POLY-BETA-1,6-N-ACETYL-D-GLUCOSAMINE SYNTHASE"/>
    <property type="match status" value="1"/>
</dbReference>
<keyword evidence="4" id="KW-0812">Transmembrane</keyword>
<dbReference type="CDD" id="cd06423">
    <property type="entry name" value="CESA_like"/>
    <property type="match status" value="1"/>
</dbReference>
<proteinExistence type="inferred from homology"/>
<feature type="transmembrane region" description="Helical" evidence="4">
    <location>
        <begin position="132"/>
        <end position="161"/>
    </location>
</feature>